<evidence type="ECO:0000256" key="1">
    <source>
        <dbReference type="SAM" id="MobiDB-lite"/>
    </source>
</evidence>
<name>A0ABW3R1L3_9PSEU</name>
<dbReference type="PANTHER" id="PTHR48228">
    <property type="entry name" value="SUCCINYL-COA--D-CITRAMALATE COA-TRANSFERASE"/>
    <property type="match status" value="1"/>
</dbReference>
<keyword evidence="2" id="KW-0808">Transferase</keyword>
<dbReference type="InterPro" id="IPR023606">
    <property type="entry name" value="CoA-Trfase_III_dom_1_sf"/>
</dbReference>
<gene>
    <name evidence="2" type="ORF">ACFQ3T_27740</name>
</gene>
<dbReference type="PANTHER" id="PTHR48228:SF5">
    <property type="entry name" value="ALPHA-METHYLACYL-COA RACEMASE"/>
    <property type="match status" value="1"/>
</dbReference>
<feature type="non-terminal residue" evidence="2">
    <location>
        <position position="1"/>
    </location>
</feature>
<sequence length="79" mass="7909">VAPVLAPGEAPEHGHNVRRGTFVEVAGVPQPAPAPRFERTPPTTPSPPPTVGADTDAVLGELGLGAEEIADLRAAGVVG</sequence>
<evidence type="ECO:0000313" key="2">
    <source>
        <dbReference type="EMBL" id="MFD1150937.1"/>
    </source>
</evidence>
<organism evidence="2 3">
    <name type="scientific">Saccharothrix hoggarensis</name>
    <dbReference type="NCBI Taxonomy" id="913853"/>
    <lineage>
        <taxon>Bacteria</taxon>
        <taxon>Bacillati</taxon>
        <taxon>Actinomycetota</taxon>
        <taxon>Actinomycetes</taxon>
        <taxon>Pseudonocardiales</taxon>
        <taxon>Pseudonocardiaceae</taxon>
        <taxon>Saccharothrix</taxon>
    </lineage>
</organism>
<feature type="region of interest" description="Disordered" evidence="1">
    <location>
        <begin position="28"/>
        <end position="56"/>
    </location>
</feature>
<dbReference type="Proteomes" id="UP001597168">
    <property type="component" value="Unassembled WGS sequence"/>
</dbReference>
<keyword evidence="3" id="KW-1185">Reference proteome</keyword>
<protein>
    <submittedName>
        <fullName evidence="2">CoA transferase</fullName>
    </submittedName>
</protein>
<dbReference type="EMBL" id="JBHTLK010000195">
    <property type="protein sequence ID" value="MFD1150937.1"/>
    <property type="molecule type" value="Genomic_DNA"/>
</dbReference>
<dbReference type="SUPFAM" id="SSF89796">
    <property type="entry name" value="CoA-transferase family III (CaiB/BaiF)"/>
    <property type="match status" value="1"/>
</dbReference>
<proteinExistence type="predicted"/>
<dbReference type="Gene3D" id="3.40.50.10540">
    <property type="entry name" value="Crotonobetainyl-coa:carnitine coa-transferase, domain 1"/>
    <property type="match status" value="1"/>
</dbReference>
<dbReference type="GO" id="GO:0016740">
    <property type="term" value="F:transferase activity"/>
    <property type="evidence" value="ECO:0007669"/>
    <property type="project" value="UniProtKB-KW"/>
</dbReference>
<dbReference type="InterPro" id="IPR050509">
    <property type="entry name" value="CoA-transferase_III"/>
</dbReference>
<accession>A0ABW3R1L3</accession>
<comment type="caution">
    <text evidence="2">The sequence shown here is derived from an EMBL/GenBank/DDBJ whole genome shotgun (WGS) entry which is preliminary data.</text>
</comment>
<evidence type="ECO:0000313" key="3">
    <source>
        <dbReference type="Proteomes" id="UP001597168"/>
    </source>
</evidence>
<reference evidence="3" key="1">
    <citation type="journal article" date="2019" name="Int. J. Syst. Evol. Microbiol.">
        <title>The Global Catalogue of Microorganisms (GCM) 10K type strain sequencing project: providing services to taxonomists for standard genome sequencing and annotation.</title>
        <authorList>
            <consortium name="The Broad Institute Genomics Platform"/>
            <consortium name="The Broad Institute Genome Sequencing Center for Infectious Disease"/>
            <person name="Wu L."/>
            <person name="Ma J."/>
        </authorList>
    </citation>
    <scope>NUCLEOTIDE SEQUENCE [LARGE SCALE GENOMIC DNA]</scope>
    <source>
        <strain evidence="3">CCUG 60214</strain>
    </source>
</reference>